<reference evidence="2 3" key="1">
    <citation type="submission" date="2017-12" db="EMBL/GenBank/DDBJ databases">
        <title>Confluentibacter flavum sp. nov., isolated from the saline lake.</title>
        <authorList>
            <person name="Yu L."/>
        </authorList>
    </citation>
    <scope>NUCLEOTIDE SEQUENCE [LARGE SCALE GENOMIC DNA]</scope>
    <source>
        <strain evidence="2 3">3B</strain>
    </source>
</reference>
<organism evidence="2 3">
    <name type="scientific">Confluentibacter flavum</name>
    <dbReference type="NCBI Taxonomy" id="1909700"/>
    <lineage>
        <taxon>Bacteria</taxon>
        <taxon>Pseudomonadati</taxon>
        <taxon>Bacteroidota</taxon>
        <taxon>Flavobacteriia</taxon>
        <taxon>Flavobacteriales</taxon>
        <taxon>Flavobacteriaceae</taxon>
        <taxon>Confluentibacter</taxon>
    </lineage>
</organism>
<keyword evidence="3" id="KW-1185">Reference proteome</keyword>
<sequence length="760" mass="90447">MNTNEIFENLIKIEPKVVSIETLFNNEETLRNTKYDPDYQRNYVWDDDKATYFIESILLGTEIPPIIYFRNGDRIEIIDGRQRYQTILRFIKDEFKLKHSGLHKLNKIGIATKNFKDIGGLRDDFWDTKLRIIEFSFHTKSSTMDALEDIVKKEIFKRYNSGITPLKPTEIDKAFYFEDDLNSFIQEKLKADKIIFFELQDLFYFDKSNMQILLKKVRQLLVQHKIPIKYYAIKKDTVISKYYEILSSQIDESNIEEVFSKFLVKINILKRLKSEITTKNFFFNRLVSECVFWALSIVEDNKNSLVDINQNFIKDLAEFINNQKGVFEMDRSSFSKELLSRYTVIGNYFHEKLKVSFNDYLITTTEFKKINKERDDITPQQVETSFDDLRINKPEPSSITIVDICRQMERQRFLLRPPYQRSEVKNRNKSSAIIESILLGIKLPPIFVYKREDGVSEVLDGQQRLLSILGFLKKEYLDENNVKQISNKHGYSLSLKNGILTSLHGKNIDKLDPEQIKKINNFDLWIIEINHRYNKDFEPIDLFLRLNSKPYPIKENTFEMWNSYINKEIIETVKSILKSNQDWFYFRKNNKRMENENLYTALIYLEYFQRKDTNSSNYPLEYYKIGDKINFRIRSKTEITKILENPQNKYDLLISCEDLKNNFIFKVKSIVEDDGEQDSIDILNKNLETIFNVSSSGRRTQQSFYALWHFISKVSLKSIKLNKISIRQELHELFQLMNMIDSKDKFENKINSFWNKYTAK</sequence>
<evidence type="ECO:0000313" key="2">
    <source>
        <dbReference type="EMBL" id="PKQ44249.1"/>
    </source>
</evidence>
<feature type="domain" description="GmrSD restriction endonucleases N-terminal" evidence="1">
    <location>
        <begin position="20"/>
        <end position="177"/>
    </location>
</feature>
<protein>
    <recommendedName>
        <fullName evidence="1">GmrSD restriction endonucleases N-terminal domain-containing protein</fullName>
    </recommendedName>
</protein>
<feature type="domain" description="GmrSD restriction endonucleases N-terminal" evidence="1">
    <location>
        <begin position="408"/>
        <end position="552"/>
    </location>
</feature>
<dbReference type="EMBL" id="PJEO01000051">
    <property type="protein sequence ID" value="PKQ44249.1"/>
    <property type="molecule type" value="Genomic_DNA"/>
</dbReference>
<dbReference type="Proteomes" id="UP000233435">
    <property type="component" value="Unassembled WGS sequence"/>
</dbReference>
<dbReference type="RefSeq" id="WP_106660533.1">
    <property type="nucleotide sequence ID" value="NZ_PJEO01000051.1"/>
</dbReference>
<dbReference type="AlphaFoldDB" id="A0A2N3HGZ2"/>
<evidence type="ECO:0000313" key="3">
    <source>
        <dbReference type="Proteomes" id="UP000233435"/>
    </source>
</evidence>
<dbReference type="InterPro" id="IPR004919">
    <property type="entry name" value="GmrSD_N"/>
</dbReference>
<dbReference type="PANTHER" id="PTHR39639:SF1">
    <property type="entry name" value="DUF262 DOMAIN-CONTAINING PROTEIN"/>
    <property type="match status" value="1"/>
</dbReference>
<gene>
    <name evidence="2" type="ORF">CSW08_14205</name>
</gene>
<comment type="caution">
    <text evidence="2">The sequence shown here is derived from an EMBL/GenBank/DDBJ whole genome shotgun (WGS) entry which is preliminary data.</text>
</comment>
<dbReference type="OrthoDB" id="9764212at2"/>
<name>A0A2N3HGZ2_9FLAO</name>
<evidence type="ECO:0000259" key="1">
    <source>
        <dbReference type="Pfam" id="PF03235"/>
    </source>
</evidence>
<dbReference type="Pfam" id="PF03235">
    <property type="entry name" value="GmrSD_N"/>
    <property type="match status" value="2"/>
</dbReference>
<proteinExistence type="predicted"/>
<accession>A0A2N3HGZ2</accession>
<dbReference type="PANTHER" id="PTHR39639">
    <property type="entry name" value="CHROMOSOME 16, WHOLE GENOME SHOTGUN SEQUENCE"/>
    <property type="match status" value="1"/>
</dbReference>